<keyword evidence="3 5" id="KW-1133">Transmembrane helix</keyword>
<name>A0A9W9ENW2_9EURO</name>
<gene>
    <name evidence="7" type="ORF">N7532_009945</name>
</gene>
<evidence type="ECO:0000256" key="1">
    <source>
        <dbReference type="ARBA" id="ARBA00004141"/>
    </source>
</evidence>
<feature type="domain" description="STAS" evidence="6">
    <location>
        <begin position="528"/>
        <end position="649"/>
    </location>
</feature>
<keyword evidence="8" id="KW-1185">Reference proteome</keyword>
<accession>A0A9W9ENW2</accession>
<dbReference type="NCBIfam" id="TIGR00815">
    <property type="entry name" value="sulP"/>
    <property type="match status" value="1"/>
</dbReference>
<comment type="subcellular location">
    <subcellularLocation>
        <location evidence="1">Membrane</location>
        <topology evidence="1">Multi-pass membrane protein</topology>
    </subcellularLocation>
</comment>
<sequence length="745" mass="81706">MSIRQILGLQKPTNPLDNTNSQHDPDPTVLKWINEIIPSGKQLLDYFISLFPFLRWIRYYNMQWLLGDLVAGATVGAVVIPQSMGYARLAGLPVQYGLYTSFMGGVVYWLFATSKDVTIGPVAVMSTLLGSIVADMQAYYPSISGPQIAMSITVICGGIVTFMGLARLGFIVDFIPLPSITAFVTGSAITICSGQVKSLLGETADFSTRAPAYRIIINSLKNLPSSSKYDSAMGVSALVTLYMIRAACNYTARKYPRREKSFCFLSALRTVFVIFIFTMISAIVNCHRREDPAFAIVGYVPRGFQDAAIPQVRGSIVKEISQRLPACVVVLILEHIAIAKAFGRINNYTINPSQELIAIGVTNLLGPFIGAYSATGAFSRSAIQAKSGARTPIAGIITAIVVLIAIYTLTTALYYIPHASLSGVIIHAVGDLIVAPNTIYQFWRISPLDAVIFAVGLVVAITSTIENSIYITVFLALVILLFRCAKSPGQFLATARVGDKDHQHLMFLQSDDPSNSHPDLKLEMPLAGVFIYRFSEGFNYPNASHYTDALVRRILENTRSTNSEFYGKKGDRPWNDPHHHPDRAEMELPLLRAIILDFSAVNNVDITSIQNLVDVRNQLNHRAAPLGVQWHLVSVRNRWTRRALAAAGFGYPTSPSTISEIGGKLADSSISPGHGRKVDFEKGEEIFACQGCEDLAEPYEKKLRNIASGPLGNEIAHRPFFHNDLPRALERVEALLRLDASTGNI</sequence>
<evidence type="ECO:0000256" key="3">
    <source>
        <dbReference type="ARBA" id="ARBA00022989"/>
    </source>
</evidence>
<feature type="transmembrane region" description="Helical" evidence="5">
    <location>
        <begin position="262"/>
        <end position="284"/>
    </location>
</feature>
<dbReference type="Pfam" id="PF01740">
    <property type="entry name" value="STAS"/>
    <property type="match status" value="1"/>
</dbReference>
<dbReference type="OrthoDB" id="288203at2759"/>
<keyword evidence="4 5" id="KW-0472">Membrane</keyword>
<dbReference type="GO" id="GO:0016020">
    <property type="term" value="C:membrane"/>
    <property type="evidence" value="ECO:0007669"/>
    <property type="project" value="UniProtKB-SubCell"/>
</dbReference>
<dbReference type="InterPro" id="IPR002645">
    <property type="entry name" value="STAS_dom"/>
</dbReference>
<dbReference type="EMBL" id="JAPQKI010000010">
    <property type="protein sequence ID" value="KAJ5085174.1"/>
    <property type="molecule type" value="Genomic_DNA"/>
</dbReference>
<dbReference type="Pfam" id="PF00916">
    <property type="entry name" value="Sulfate_transp"/>
    <property type="match status" value="1"/>
</dbReference>
<dbReference type="InterPro" id="IPR001902">
    <property type="entry name" value="SLC26A/SulP_fam"/>
</dbReference>
<dbReference type="GeneID" id="81361415"/>
<feature type="transmembrane region" description="Helical" evidence="5">
    <location>
        <begin position="62"/>
        <end position="80"/>
    </location>
</feature>
<dbReference type="AlphaFoldDB" id="A0A9W9ENW2"/>
<dbReference type="PROSITE" id="PS01130">
    <property type="entry name" value="SLC26A"/>
    <property type="match status" value="1"/>
</dbReference>
<dbReference type="InterPro" id="IPR018045">
    <property type="entry name" value="S04_transporter_CS"/>
</dbReference>
<dbReference type="PANTHER" id="PTHR11814">
    <property type="entry name" value="SULFATE TRANSPORTER"/>
    <property type="match status" value="1"/>
</dbReference>
<evidence type="ECO:0000313" key="8">
    <source>
        <dbReference type="Proteomes" id="UP001149074"/>
    </source>
</evidence>
<feature type="transmembrane region" description="Helical" evidence="5">
    <location>
        <begin position="92"/>
        <end position="111"/>
    </location>
</feature>
<evidence type="ECO:0000313" key="7">
    <source>
        <dbReference type="EMBL" id="KAJ5085174.1"/>
    </source>
</evidence>
<dbReference type="CDD" id="cd07042">
    <property type="entry name" value="STAS_SulP_like_sulfate_transporter"/>
    <property type="match status" value="1"/>
</dbReference>
<reference evidence="7" key="1">
    <citation type="submission" date="2022-11" db="EMBL/GenBank/DDBJ databases">
        <authorList>
            <person name="Petersen C."/>
        </authorList>
    </citation>
    <scope>NUCLEOTIDE SEQUENCE</scope>
    <source>
        <strain evidence="7">IBT 30761</strain>
    </source>
</reference>
<dbReference type="SUPFAM" id="SSF52091">
    <property type="entry name" value="SpoIIaa-like"/>
    <property type="match status" value="1"/>
</dbReference>
<feature type="transmembrane region" description="Helical" evidence="5">
    <location>
        <begin position="148"/>
        <end position="170"/>
    </location>
</feature>
<evidence type="ECO:0000256" key="4">
    <source>
        <dbReference type="ARBA" id="ARBA00023136"/>
    </source>
</evidence>
<evidence type="ECO:0000256" key="2">
    <source>
        <dbReference type="ARBA" id="ARBA00022692"/>
    </source>
</evidence>
<dbReference type="RefSeq" id="XP_056469852.1">
    <property type="nucleotide sequence ID" value="XM_056622436.1"/>
</dbReference>
<evidence type="ECO:0000259" key="6">
    <source>
        <dbReference type="PROSITE" id="PS50801"/>
    </source>
</evidence>
<proteinExistence type="predicted"/>
<feature type="transmembrane region" description="Helical" evidence="5">
    <location>
        <begin position="356"/>
        <end position="379"/>
    </location>
</feature>
<feature type="transmembrane region" description="Helical" evidence="5">
    <location>
        <begin position="468"/>
        <end position="485"/>
    </location>
</feature>
<dbReference type="InterPro" id="IPR036513">
    <property type="entry name" value="STAS_dom_sf"/>
</dbReference>
<keyword evidence="2 5" id="KW-0812">Transmembrane</keyword>
<feature type="transmembrane region" description="Helical" evidence="5">
    <location>
        <begin position="117"/>
        <end position="136"/>
    </location>
</feature>
<organism evidence="7 8">
    <name type="scientific">Penicillium argentinense</name>
    <dbReference type="NCBI Taxonomy" id="1131581"/>
    <lineage>
        <taxon>Eukaryota</taxon>
        <taxon>Fungi</taxon>
        <taxon>Dikarya</taxon>
        <taxon>Ascomycota</taxon>
        <taxon>Pezizomycotina</taxon>
        <taxon>Eurotiomycetes</taxon>
        <taxon>Eurotiomycetidae</taxon>
        <taxon>Eurotiales</taxon>
        <taxon>Aspergillaceae</taxon>
        <taxon>Penicillium</taxon>
    </lineage>
</organism>
<feature type="transmembrane region" description="Helical" evidence="5">
    <location>
        <begin position="415"/>
        <end position="435"/>
    </location>
</feature>
<dbReference type="Proteomes" id="UP001149074">
    <property type="component" value="Unassembled WGS sequence"/>
</dbReference>
<comment type="caution">
    <text evidence="7">The sequence shown here is derived from an EMBL/GenBank/DDBJ whole genome shotgun (WGS) entry which is preliminary data.</text>
</comment>
<evidence type="ECO:0000256" key="5">
    <source>
        <dbReference type="SAM" id="Phobius"/>
    </source>
</evidence>
<protein>
    <submittedName>
        <fullName evidence="7">Sulfate anion transporter</fullName>
    </submittedName>
</protein>
<feature type="transmembrane region" description="Helical" evidence="5">
    <location>
        <begin position="391"/>
        <end position="409"/>
    </location>
</feature>
<dbReference type="GO" id="GO:0008271">
    <property type="term" value="F:secondary active sulfate transmembrane transporter activity"/>
    <property type="evidence" value="ECO:0007669"/>
    <property type="project" value="InterPro"/>
</dbReference>
<reference evidence="7" key="2">
    <citation type="journal article" date="2023" name="IMA Fungus">
        <title>Comparative genomic study of the Penicillium genus elucidates a diverse pangenome and 15 lateral gene transfer events.</title>
        <authorList>
            <person name="Petersen C."/>
            <person name="Sorensen T."/>
            <person name="Nielsen M.R."/>
            <person name="Sondergaard T.E."/>
            <person name="Sorensen J.L."/>
            <person name="Fitzpatrick D.A."/>
            <person name="Frisvad J.C."/>
            <person name="Nielsen K.L."/>
        </authorList>
    </citation>
    <scope>NUCLEOTIDE SEQUENCE</scope>
    <source>
        <strain evidence="7">IBT 30761</strain>
    </source>
</reference>
<dbReference type="Gene3D" id="3.30.750.24">
    <property type="entry name" value="STAS domain"/>
    <property type="match status" value="1"/>
</dbReference>
<dbReference type="PROSITE" id="PS50801">
    <property type="entry name" value="STAS"/>
    <property type="match status" value="1"/>
</dbReference>
<dbReference type="FunFam" id="3.30.750.24:FF:000024">
    <property type="entry name" value="Sulfate permease 2"/>
    <property type="match status" value="1"/>
</dbReference>
<dbReference type="InterPro" id="IPR011547">
    <property type="entry name" value="SLC26A/SulP_dom"/>
</dbReference>